<comment type="caution">
    <text evidence="1">The sequence shown here is derived from an EMBL/GenBank/DDBJ whole genome shotgun (WGS) entry which is preliminary data.</text>
</comment>
<dbReference type="RefSeq" id="WP_183899207.1">
    <property type="nucleotide sequence ID" value="NZ_JACIDW010000002.1"/>
</dbReference>
<dbReference type="Proteomes" id="UP000582090">
    <property type="component" value="Unassembled WGS sequence"/>
</dbReference>
<dbReference type="AlphaFoldDB" id="A0A7W6CTM0"/>
<dbReference type="EMBL" id="JACIDW010000002">
    <property type="protein sequence ID" value="MBB3963500.1"/>
    <property type="molecule type" value="Genomic_DNA"/>
</dbReference>
<protein>
    <submittedName>
        <fullName evidence="1">Uncharacterized protein</fullName>
    </submittedName>
</protein>
<sequence>MTLGIDYAELAREEARLIILKELSVQANESLSSSMMEPALRVFAIYQERAWIHQQLDWMANMGAIHVTDAGSVKIATLLDAGWAHLRRERFIEGIKKPSALKRGV</sequence>
<evidence type="ECO:0000313" key="2">
    <source>
        <dbReference type="Proteomes" id="UP000582090"/>
    </source>
</evidence>
<reference evidence="1 2" key="1">
    <citation type="submission" date="2020-08" db="EMBL/GenBank/DDBJ databases">
        <title>Genomic Encyclopedia of Type Strains, Phase IV (KMG-IV): sequencing the most valuable type-strain genomes for metagenomic binning, comparative biology and taxonomic classification.</title>
        <authorList>
            <person name="Goeker M."/>
        </authorList>
    </citation>
    <scope>NUCLEOTIDE SEQUENCE [LARGE SCALE GENOMIC DNA]</scope>
    <source>
        <strain evidence="1 2">DSM 26575</strain>
    </source>
</reference>
<accession>A0A7W6CTM0</accession>
<keyword evidence="2" id="KW-1185">Reference proteome</keyword>
<proteinExistence type="predicted"/>
<gene>
    <name evidence="1" type="ORF">GGQ67_001125</name>
</gene>
<name>A0A7W6CTM0_9HYPH</name>
<organism evidence="1 2">
    <name type="scientific">Rhizobium metallidurans</name>
    <dbReference type="NCBI Taxonomy" id="1265931"/>
    <lineage>
        <taxon>Bacteria</taxon>
        <taxon>Pseudomonadati</taxon>
        <taxon>Pseudomonadota</taxon>
        <taxon>Alphaproteobacteria</taxon>
        <taxon>Hyphomicrobiales</taxon>
        <taxon>Rhizobiaceae</taxon>
        <taxon>Rhizobium/Agrobacterium group</taxon>
        <taxon>Rhizobium</taxon>
    </lineage>
</organism>
<evidence type="ECO:0000313" key="1">
    <source>
        <dbReference type="EMBL" id="MBB3963500.1"/>
    </source>
</evidence>